<dbReference type="RefSeq" id="WP_209979557.1">
    <property type="nucleotide sequence ID" value="NZ_JAGGLB010000057.1"/>
</dbReference>
<keyword evidence="4" id="KW-1185">Reference proteome</keyword>
<dbReference type="SUPFAM" id="SSF52058">
    <property type="entry name" value="L domain-like"/>
    <property type="match status" value="1"/>
</dbReference>
<name>A0ABS4JAD4_9BACL</name>
<evidence type="ECO:0000313" key="4">
    <source>
        <dbReference type="Proteomes" id="UP001519287"/>
    </source>
</evidence>
<dbReference type="InterPro" id="IPR050836">
    <property type="entry name" value="SDS22/Internalin_LRR"/>
</dbReference>
<dbReference type="Gene3D" id="3.80.10.10">
    <property type="entry name" value="Ribonuclease Inhibitor"/>
    <property type="match status" value="3"/>
</dbReference>
<evidence type="ECO:0000313" key="3">
    <source>
        <dbReference type="EMBL" id="MBP1996799.1"/>
    </source>
</evidence>
<keyword evidence="2" id="KW-0677">Repeat</keyword>
<dbReference type="InterPro" id="IPR032675">
    <property type="entry name" value="LRR_dom_sf"/>
</dbReference>
<gene>
    <name evidence="3" type="ORF">J2Z66_008447</name>
</gene>
<dbReference type="PANTHER" id="PTHR46652:SF3">
    <property type="entry name" value="LEUCINE-RICH REPEAT-CONTAINING PROTEIN 9"/>
    <property type="match status" value="1"/>
</dbReference>
<organism evidence="3 4">
    <name type="scientific">Paenibacillus eucommiae</name>
    <dbReference type="NCBI Taxonomy" id="1355755"/>
    <lineage>
        <taxon>Bacteria</taxon>
        <taxon>Bacillati</taxon>
        <taxon>Bacillota</taxon>
        <taxon>Bacilli</taxon>
        <taxon>Bacillales</taxon>
        <taxon>Paenibacillaceae</taxon>
        <taxon>Paenibacillus</taxon>
    </lineage>
</organism>
<proteinExistence type="predicted"/>
<accession>A0ABS4JAD4</accession>
<comment type="caution">
    <text evidence="3">The sequence shown here is derived from an EMBL/GenBank/DDBJ whole genome shotgun (WGS) entry which is preliminary data.</text>
</comment>
<keyword evidence="1" id="KW-0433">Leucine-rich repeat</keyword>
<sequence>MNYTKSKNAIADEATSYVDSHKKYAWFHEPGSIYELETLRLLNVKAITTFEPLKEFHNLKQLEFGTTDSKMTISDLAGLDSAEHLERLSFISHTNIKKNIESLSRLKNLKSLGLYTVQHTLPDQLLSSLKSLKSVSFSKYNYNSQTILPDSLETISMGFDDIEELPSIEPVSGVKSISLGSNSCKLQTLDSFKIFPNVEEIKLNAAKRLVDISYAAQLQKLKIFDANFSPVSDLSPFYQHNSIEEIRLRGSSVESLQEMGICPNLKTLYLEKTKLKSIDGIREQFPRLEWLWIWETKVKDLQALTDMLSLKNLDVTMLKPKSWAFISSLTGLETLDLCKTSFSDPALLLDLPHLKKLRLSGSNVDTQSSAYKELEAEIIKRGGKLVMN</sequence>
<reference evidence="3 4" key="1">
    <citation type="submission" date="2021-03" db="EMBL/GenBank/DDBJ databases">
        <title>Genomic Encyclopedia of Type Strains, Phase IV (KMG-IV): sequencing the most valuable type-strain genomes for metagenomic binning, comparative biology and taxonomic classification.</title>
        <authorList>
            <person name="Goeker M."/>
        </authorList>
    </citation>
    <scope>NUCLEOTIDE SEQUENCE [LARGE SCALE GENOMIC DNA]</scope>
    <source>
        <strain evidence="3 4">DSM 26048</strain>
    </source>
</reference>
<evidence type="ECO:0000256" key="1">
    <source>
        <dbReference type="ARBA" id="ARBA00022614"/>
    </source>
</evidence>
<dbReference type="PANTHER" id="PTHR46652">
    <property type="entry name" value="LEUCINE-RICH REPEAT AND IQ DOMAIN-CONTAINING PROTEIN 1-RELATED"/>
    <property type="match status" value="1"/>
</dbReference>
<protein>
    <submittedName>
        <fullName evidence="3">Internalin A</fullName>
    </submittedName>
</protein>
<dbReference type="Proteomes" id="UP001519287">
    <property type="component" value="Unassembled WGS sequence"/>
</dbReference>
<dbReference type="EMBL" id="JAGGLB010000057">
    <property type="protein sequence ID" value="MBP1996799.1"/>
    <property type="molecule type" value="Genomic_DNA"/>
</dbReference>
<evidence type="ECO:0000256" key="2">
    <source>
        <dbReference type="ARBA" id="ARBA00022737"/>
    </source>
</evidence>